<proteinExistence type="predicted"/>
<reference evidence="2 3" key="1">
    <citation type="submission" date="2018-04" db="EMBL/GenBank/DDBJ databases">
        <title>Genomic Encyclopedia of Archaeal and Bacterial Type Strains, Phase II (KMG-II): from individual species to whole genera.</title>
        <authorList>
            <person name="Goeker M."/>
        </authorList>
    </citation>
    <scope>NUCLEOTIDE SEQUENCE [LARGE SCALE GENOMIC DNA]</scope>
    <source>
        <strain evidence="2 3">DSM 21823</strain>
    </source>
</reference>
<keyword evidence="1" id="KW-0472">Membrane</keyword>
<keyword evidence="3" id="KW-1185">Reference proteome</keyword>
<keyword evidence="1" id="KW-1133">Transmembrane helix</keyword>
<name>A0A2T6APA3_9RHOB</name>
<organism evidence="2 3">
    <name type="scientific">Gemmobacter caeni</name>
    <dbReference type="NCBI Taxonomy" id="589035"/>
    <lineage>
        <taxon>Bacteria</taxon>
        <taxon>Pseudomonadati</taxon>
        <taxon>Pseudomonadota</taxon>
        <taxon>Alphaproteobacteria</taxon>
        <taxon>Rhodobacterales</taxon>
        <taxon>Paracoccaceae</taxon>
        <taxon>Gemmobacter</taxon>
    </lineage>
</organism>
<accession>A0A2T6APA3</accession>
<dbReference type="EMBL" id="QBKP01000021">
    <property type="protein sequence ID" value="PTX45610.1"/>
    <property type="molecule type" value="Genomic_DNA"/>
</dbReference>
<evidence type="ECO:0000313" key="2">
    <source>
        <dbReference type="EMBL" id="PTX45610.1"/>
    </source>
</evidence>
<protein>
    <submittedName>
        <fullName evidence="2">Uncharacterized protein</fullName>
    </submittedName>
</protein>
<dbReference type="RefSeq" id="WP_145693793.1">
    <property type="nucleotide sequence ID" value="NZ_QBKP01000021.1"/>
</dbReference>
<feature type="transmembrane region" description="Helical" evidence="1">
    <location>
        <begin position="36"/>
        <end position="58"/>
    </location>
</feature>
<evidence type="ECO:0000256" key="1">
    <source>
        <dbReference type="SAM" id="Phobius"/>
    </source>
</evidence>
<sequence length="62" mass="6342">MCLPEDLPVKGAILSALASAFSTVSAIANAAGASDVVIAIPFLVAVVLLSIAVVMLVLDRFW</sequence>
<keyword evidence="1" id="KW-0812">Transmembrane</keyword>
<comment type="caution">
    <text evidence="2">The sequence shown here is derived from an EMBL/GenBank/DDBJ whole genome shotgun (WGS) entry which is preliminary data.</text>
</comment>
<gene>
    <name evidence="2" type="ORF">C8N34_12140</name>
</gene>
<dbReference type="AlphaFoldDB" id="A0A2T6APA3"/>
<evidence type="ECO:0000313" key="3">
    <source>
        <dbReference type="Proteomes" id="UP000244224"/>
    </source>
</evidence>
<dbReference type="Proteomes" id="UP000244224">
    <property type="component" value="Unassembled WGS sequence"/>
</dbReference>